<dbReference type="GeneID" id="85393804"/>
<evidence type="ECO:0000313" key="3">
    <source>
        <dbReference type="Proteomes" id="UP001244207"/>
    </source>
</evidence>
<comment type="caution">
    <text evidence="2">The sequence shown here is derived from an EMBL/GenBank/DDBJ whole genome shotgun (WGS) entry which is preliminary data.</text>
</comment>
<evidence type="ECO:0000313" key="2">
    <source>
        <dbReference type="EMBL" id="KAK1731510.1"/>
    </source>
</evidence>
<evidence type="ECO:0000256" key="1">
    <source>
        <dbReference type="SAM" id="Phobius"/>
    </source>
</evidence>
<gene>
    <name evidence="2" type="ORF">BDZ83DRAFT_646015</name>
</gene>
<feature type="transmembrane region" description="Helical" evidence="1">
    <location>
        <begin position="53"/>
        <end position="75"/>
    </location>
</feature>
<protein>
    <submittedName>
        <fullName evidence="2">Uncharacterized protein</fullName>
    </submittedName>
</protein>
<reference evidence="2" key="1">
    <citation type="submission" date="2021-12" db="EMBL/GenBank/DDBJ databases">
        <title>Comparative genomics, transcriptomics and evolutionary studies reveal genomic signatures of adaptation to plant cell wall in hemibiotrophic fungi.</title>
        <authorList>
            <consortium name="DOE Joint Genome Institute"/>
            <person name="Baroncelli R."/>
            <person name="Diaz J.F."/>
            <person name="Benocci T."/>
            <person name="Peng M."/>
            <person name="Battaglia E."/>
            <person name="Haridas S."/>
            <person name="Andreopoulos W."/>
            <person name="Labutti K."/>
            <person name="Pangilinan J."/>
            <person name="Floch G.L."/>
            <person name="Makela M.R."/>
            <person name="Henrissat B."/>
            <person name="Grigoriev I.V."/>
            <person name="Crouch J.A."/>
            <person name="De Vries R.P."/>
            <person name="Sukno S.A."/>
            <person name="Thon M.R."/>
        </authorList>
    </citation>
    <scope>NUCLEOTIDE SEQUENCE</scope>
    <source>
        <strain evidence="2">CBS 112980</strain>
    </source>
</reference>
<keyword evidence="1" id="KW-0812">Transmembrane</keyword>
<keyword evidence="1" id="KW-1133">Transmembrane helix</keyword>
<name>A0AAD8XPX2_GLOAC</name>
<dbReference type="RefSeq" id="XP_060371565.1">
    <property type="nucleotide sequence ID" value="XM_060509905.1"/>
</dbReference>
<dbReference type="EMBL" id="JAHMHS010000002">
    <property type="protein sequence ID" value="KAK1731510.1"/>
    <property type="molecule type" value="Genomic_DNA"/>
</dbReference>
<accession>A0AAD8XPX2</accession>
<proteinExistence type="predicted"/>
<sequence length="153" mass="17168">MNKRSDSDQSIHMPWKLRNETKVPHEDVRVKCRVDQAEQIIFYNRPALRRSPWLYLVLAIQPFMTAIILGLTGMLHSEPLSKESGLASILSVIDSRSLSSLAEASLLGELSRPVRLTMFPVQSGDKPTIQYCIGASSGERKQNGKLSGKVFYH</sequence>
<dbReference type="AlphaFoldDB" id="A0AAD8XPX2"/>
<keyword evidence="1" id="KW-0472">Membrane</keyword>
<keyword evidence="3" id="KW-1185">Reference proteome</keyword>
<organism evidence="2 3">
    <name type="scientific">Glomerella acutata</name>
    <name type="common">Colletotrichum acutatum</name>
    <dbReference type="NCBI Taxonomy" id="27357"/>
    <lineage>
        <taxon>Eukaryota</taxon>
        <taxon>Fungi</taxon>
        <taxon>Dikarya</taxon>
        <taxon>Ascomycota</taxon>
        <taxon>Pezizomycotina</taxon>
        <taxon>Sordariomycetes</taxon>
        <taxon>Hypocreomycetidae</taxon>
        <taxon>Glomerellales</taxon>
        <taxon>Glomerellaceae</taxon>
        <taxon>Colletotrichum</taxon>
        <taxon>Colletotrichum acutatum species complex</taxon>
    </lineage>
</organism>
<dbReference type="Proteomes" id="UP001244207">
    <property type="component" value="Unassembled WGS sequence"/>
</dbReference>